<comment type="caution">
    <text evidence="1">The sequence shown here is derived from an EMBL/GenBank/DDBJ whole genome shotgun (WGS) entry which is preliminary data.</text>
</comment>
<accession>A0ABD5WUV6</accession>
<evidence type="ECO:0000313" key="2">
    <source>
        <dbReference type="Proteomes" id="UP001596388"/>
    </source>
</evidence>
<protein>
    <submittedName>
        <fullName evidence="1">Uncharacterized protein</fullName>
    </submittedName>
</protein>
<dbReference type="Proteomes" id="UP001596388">
    <property type="component" value="Unassembled WGS sequence"/>
</dbReference>
<dbReference type="RefSeq" id="WP_276236472.1">
    <property type="nucleotide sequence ID" value="NZ_CP119989.1"/>
</dbReference>
<organism evidence="1 2">
    <name type="scientific">Halobaculum marinum</name>
    <dbReference type="NCBI Taxonomy" id="3031996"/>
    <lineage>
        <taxon>Archaea</taxon>
        <taxon>Methanobacteriati</taxon>
        <taxon>Methanobacteriota</taxon>
        <taxon>Stenosarchaea group</taxon>
        <taxon>Halobacteria</taxon>
        <taxon>Halobacteriales</taxon>
        <taxon>Haloferacaceae</taxon>
        <taxon>Halobaculum</taxon>
    </lineage>
</organism>
<reference evidence="1 2" key="1">
    <citation type="journal article" date="2019" name="Int. J. Syst. Evol. Microbiol.">
        <title>The Global Catalogue of Microorganisms (GCM) 10K type strain sequencing project: providing services to taxonomists for standard genome sequencing and annotation.</title>
        <authorList>
            <consortium name="The Broad Institute Genomics Platform"/>
            <consortium name="The Broad Institute Genome Sequencing Center for Infectious Disease"/>
            <person name="Wu L."/>
            <person name="Ma J."/>
        </authorList>
    </citation>
    <scope>NUCLEOTIDE SEQUENCE [LARGE SCALE GENOMIC DNA]</scope>
    <source>
        <strain evidence="1 2">DT55</strain>
    </source>
</reference>
<gene>
    <name evidence="1" type="ORF">ACFQKD_01910</name>
</gene>
<dbReference type="EMBL" id="JBHTAG010000002">
    <property type="protein sequence ID" value="MFC7096045.1"/>
    <property type="molecule type" value="Genomic_DNA"/>
</dbReference>
<dbReference type="GeneID" id="79270071"/>
<sequence length="50" mass="5748">MRSIRCVLGIHDWTFVGSLDRVEFEMGYGIHECERCGAAEQNYGTNLLRI</sequence>
<keyword evidence="2" id="KW-1185">Reference proteome</keyword>
<dbReference type="AlphaFoldDB" id="A0ABD5WUV6"/>
<proteinExistence type="predicted"/>
<evidence type="ECO:0000313" key="1">
    <source>
        <dbReference type="EMBL" id="MFC7096045.1"/>
    </source>
</evidence>
<name>A0ABD5WUV6_9EURY</name>